<reference evidence="3" key="1">
    <citation type="journal article" date="2021" name="G3 (Bethesda)">
        <title>Genomic diversity, chromosomal rearrangements, and interspecies hybridization in the ogataea polymorpha species complex.</title>
        <authorList>
            <person name="Hanson S.J."/>
            <person name="Cinneide E.O."/>
            <person name="Salzberg L.I."/>
            <person name="Wolfe K.H."/>
            <person name="McGowan J."/>
            <person name="Fitzpatrick D.A."/>
            <person name="Matlin K."/>
        </authorList>
    </citation>
    <scope>NUCLEOTIDE SEQUENCE</scope>
    <source>
        <strain evidence="3">83-405-1</strain>
    </source>
</reference>
<proteinExistence type="predicted"/>
<comment type="caution">
    <text evidence="3">The sequence shown here is derived from an EMBL/GenBank/DDBJ whole genome shotgun (WGS) entry which is preliminary data.</text>
</comment>
<dbReference type="InterPro" id="IPR037191">
    <property type="entry name" value="VPS9_dom_sf"/>
</dbReference>
<dbReference type="Pfam" id="PF02204">
    <property type="entry name" value="VPS9"/>
    <property type="match status" value="1"/>
</dbReference>
<feature type="compositionally biased region" description="Low complexity" evidence="1">
    <location>
        <begin position="465"/>
        <end position="474"/>
    </location>
</feature>
<sequence length="702" mass="79427">MFHTPPTKDSWQTDTSVKFSYDAEQPDVLENTQQTALSSQSQSDKSPAIGSERRDSNEKILNSVQTISKDELPASLLKHLQDFIKSLREPRYAKPLATFEIAELFQRFYTDFSIRANDLTHSDKRVELKELDRPLNNPSYKYNLIVERLLCEKFYSSVMFPKKGVPIDEFEKKLNYDFGIKLAYLNSLDIKFENLDIHLDIDEESFVDNLHDRILPQFEIFTAERSPTLKLKHLSQIHAEIDKLIRELSKSTVSELNTDIYLPILIYILIKLEDLRTHALISQFEFIKRFRNDYIYDGIDDEKGQLLYVFTNFEASLSYLASVTLDNLNISLDESISKVPEETRELFIKFLTKPLVLESIEEEIKKIRPLSTPSRQPSSLLDSSRFSLLAPSEFLPLYHADQGIRNISNAVDSSIKSIIGRVSWLNSIGATDNHDPILESTRQQMEENLAIQSTVSLPKVEESKITPTSSISTSDSRHHVHTGSDVSLQLSSHLDQSETGEDMGASTITSSTLVRTRSQTDSIVSSPNAQDKFINKFTSSMSGVMKNFRPVSASSSSSSLNVHLEPNASSNGASQNTISPFNTGSNSQSGDKNKPSLNKMRSRTTSLINTGLFNQEYSKMGKAGLLNSIENAFENVKNRSRGSSLSDHLQNRSEDHQKLASIDISKLDRFGNKPFEQLSVSELSQMYQNYQYILSMLNKLDN</sequence>
<dbReference type="SUPFAM" id="SSF109993">
    <property type="entry name" value="VPS9 domain"/>
    <property type="match status" value="1"/>
</dbReference>
<feature type="compositionally biased region" description="Polar residues" evidence="1">
    <location>
        <begin position="567"/>
        <end position="590"/>
    </location>
</feature>
<dbReference type="InterPro" id="IPR003123">
    <property type="entry name" value="VPS9"/>
</dbReference>
<dbReference type="SMART" id="SM00167">
    <property type="entry name" value="VPS9"/>
    <property type="match status" value="1"/>
</dbReference>
<feature type="domain" description="VPS9" evidence="2">
    <location>
        <begin position="172"/>
        <end position="329"/>
    </location>
</feature>
<dbReference type="EMBL" id="JAHLUH010000007">
    <property type="protein sequence ID" value="KAG7727013.1"/>
    <property type="molecule type" value="Genomic_DNA"/>
</dbReference>
<evidence type="ECO:0000259" key="2">
    <source>
        <dbReference type="PROSITE" id="PS51205"/>
    </source>
</evidence>
<feature type="compositionally biased region" description="Low complexity" evidence="1">
    <location>
        <begin position="32"/>
        <end position="43"/>
    </location>
</feature>
<gene>
    <name evidence="3" type="ORF">KL933_002722</name>
</gene>
<accession>A0AAN6D4V0</accession>
<dbReference type="PROSITE" id="PS51205">
    <property type="entry name" value="VPS9"/>
    <property type="match status" value="1"/>
</dbReference>
<feature type="region of interest" description="Disordered" evidence="1">
    <location>
        <begin position="31"/>
        <end position="57"/>
    </location>
</feature>
<protein>
    <recommendedName>
        <fullName evidence="2">VPS9 domain-containing protein</fullName>
    </recommendedName>
</protein>
<feature type="compositionally biased region" description="Polar residues" evidence="1">
    <location>
        <begin position="484"/>
        <end position="494"/>
    </location>
</feature>
<name>A0AAN6D4V0_9ASCO</name>
<evidence type="ECO:0000313" key="3">
    <source>
        <dbReference type="EMBL" id="KAG7727013.1"/>
    </source>
</evidence>
<evidence type="ECO:0000313" key="4">
    <source>
        <dbReference type="Proteomes" id="UP000738402"/>
    </source>
</evidence>
<feature type="compositionally biased region" description="Polar residues" evidence="1">
    <location>
        <begin position="506"/>
        <end position="527"/>
    </location>
</feature>
<feature type="region of interest" description="Disordered" evidence="1">
    <location>
        <begin position="550"/>
        <end position="600"/>
    </location>
</feature>
<dbReference type="Gene3D" id="1.20.1050.80">
    <property type="entry name" value="VPS9 domain"/>
    <property type="match status" value="1"/>
</dbReference>
<dbReference type="AlphaFoldDB" id="A0AAN6D4V0"/>
<organism evidence="3 4">
    <name type="scientific">Ogataea haglerorum</name>
    <dbReference type="NCBI Taxonomy" id="1937702"/>
    <lineage>
        <taxon>Eukaryota</taxon>
        <taxon>Fungi</taxon>
        <taxon>Dikarya</taxon>
        <taxon>Ascomycota</taxon>
        <taxon>Saccharomycotina</taxon>
        <taxon>Pichiomycetes</taxon>
        <taxon>Pichiales</taxon>
        <taxon>Pichiaceae</taxon>
        <taxon>Ogataea</taxon>
    </lineage>
</organism>
<evidence type="ECO:0000256" key="1">
    <source>
        <dbReference type="SAM" id="MobiDB-lite"/>
    </source>
</evidence>
<feature type="region of interest" description="Disordered" evidence="1">
    <location>
        <begin position="460"/>
        <end position="527"/>
    </location>
</feature>
<dbReference type="Proteomes" id="UP000738402">
    <property type="component" value="Unassembled WGS sequence"/>
</dbReference>